<dbReference type="AlphaFoldDB" id="A0AAV1BXH4"/>
<dbReference type="EMBL" id="OX459118">
    <property type="protein sequence ID" value="CAI9087237.1"/>
    <property type="molecule type" value="Genomic_DNA"/>
</dbReference>
<comment type="similarity">
    <text evidence="1">Belongs to the PPR family. PCMP-H subfamily.</text>
</comment>
<sequence length="882" mass="98762">MSSMGKTSVVSLCIYPLAYDYTGKPFIPTKPLILPKSLSSETSVSSLARGDFRNSVSTKASILSVNRTGKDCSFDCNVEIGKFCEVGNLQKAMELLCRSGNLGLVDVPTCCCILQLCADLKSLDNGRKVHSFLNTAGIEINGVLGSKLVFMYVSCGDLVEGRRVFDKIDSENVFLWNLLMNAYAKMGSFQDSVLLFYKMLETGVQANSYTFSCILKCFAALRSRREGEEVHAYLLKLGFGSCTTVVNSLITFYFKCRRIEHGQKLFDKMCERDIISWNSMMSGYVVNGLAQKGIKTFNEILRQGVGVDLSTMVVVLAACADVGSIWLSKAIHAYAMKAGFATKMDFDNTIMDVYSKCGDIGGAVCIFQNMVEKDIVSWTSMIAGYGREGMSNEAFELFRTLRKRGINPDVFVVTSILHACACSGSLENGLKVHEYIKENNMESNLVVSNALMNMYSKCGSMENAENVFSRMTTRDIVSWNTMIGGYSKNGLPSEALNMFIRMQLQFRPDDVSVTCILPACASLGALERGREVHCYLLKNELSSDLLVANALVDMYVKCGALATAKLLFDKIVLKDLFSWTIMIAGFGMHGFGREAIATFNEMRQAGIEPDETSFISILYACSHSGLFDEGWKFFNLMRNEFHIQPKLDHYACIVDLLARAGKLSMAYKFIKNMPLEPDATIWTVLLSGCRMHHDVRLAEKVADHVFELEPENTHHYLLLANIYAEAEKWNEVQQLRQRMIKRGLKKNVGCSWIGMKGEVYIFVSSRTNHPEARNITLLLKDLSKEMKEQGDASRKKYALINTEEKQKQFALCGHSEKLAMGFGILRSPPGKAIRVTKNLRVCGECHEMGKFMSKKFGKEILLRDSNRFHHFKDGTCSCRGYW</sequence>
<dbReference type="FunFam" id="1.25.40.10:FF:000090">
    <property type="entry name" value="Pentatricopeptide repeat-containing protein, chloroplastic"/>
    <property type="match status" value="1"/>
</dbReference>
<keyword evidence="2" id="KW-0677">Repeat</keyword>
<dbReference type="GO" id="GO:0003729">
    <property type="term" value="F:mRNA binding"/>
    <property type="evidence" value="ECO:0007669"/>
    <property type="project" value="UniProtKB-ARBA"/>
</dbReference>
<dbReference type="Gene3D" id="1.25.40.10">
    <property type="entry name" value="Tetratricopeptide repeat domain"/>
    <property type="match status" value="5"/>
</dbReference>
<feature type="repeat" description="PPR" evidence="3">
    <location>
        <begin position="575"/>
        <end position="609"/>
    </location>
</feature>
<dbReference type="InterPro" id="IPR011990">
    <property type="entry name" value="TPR-like_helical_dom_sf"/>
</dbReference>
<dbReference type="Pfam" id="PF20431">
    <property type="entry name" value="E_motif"/>
    <property type="match status" value="1"/>
</dbReference>
<dbReference type="GO" id="GO:0008270">
    <property type="term" value="F:zinc ion binding"/>
    <property type="evidence" value="ECO:0007669"/>
    <property type="project" value="InterPro"/>
</dbReference>
<dbReference type="SUPFAM" id="SSF48452">
    <property type="entry name" value="TPR-like"/>
    <property type="match status" value="1"/>
</dbReference>
<protein>
    <submittedName>
        <fullName evidence="5">OLC1v1021261C1</fullName>
    </submittedName>
</protein>
<dbReference type="FunFam" id="1.25.40.10:FF:000344">
    <property type="entry name" value="Pentatricopeptide repeat-containing protein"/>
    <property type="match status" value="1"/>
</dbReference>
<feature type="repeat" description="PPR" evidence="3">
    <location>
        <begin position="475"/>
        <end position="505"/>
    </location>
</feature>
<keyword evidence="6" id="KW-1185">Reference proteome</keyword>
<feature type="repeat" description="PPR" evidence="3">
    <location>
        <begin position="374"/>
        <end position="408"/>
    </location>
</feature>
<evidence type="ECO:0000313" key="5">
    <source>
        <dbReference type="EMBL" id="CAI9087237.1"/>
    </source>
</evidence>
<proteinExistence type="inferred from homology"/>
<evidence type="ECO:0000256" key="3">
    <source>
        <dbReference type="PROSITE-ProRule" id="PRU00708"/>
    </source>
</evidence>
<accession>A0AAV1BXH4</accession>
<dbReference type="FunFam" id="1.25.40.10:FF:000073">
    <property type="entry name" value="Pentatricopeptide repeat-containing protein chloroplastic"/>
    <property type="match status" value="1"/>
</dbReference>
<reference evidence="5" key="1">
    <citation type="submission" date="2023-03" db="EMBL/GenBank/DDBJ databases">
        <authorList>
            <person name="Julca I."/>
        </authorList>
    </citation>
    <scope>NUCLEOTIDE SEQUENCE</scope>
</reference>
<dbReference type="PROSITE" id="PS51375">
    <property type="entry name" value="PPR"/>
    <property type="match status" value="7"/>
</dbReference>
<dbReference type="PANTHER" id="PTHR47926">
    <property type="entry name" value="PENTATRICOPEPTIDE REPEAT-CONTAINING PROTEIN"/>
    <property type="match status" value="1"/>
</dbReference>
<dbReference type="Pfam" id="PF01535">
    <property type="entry name" value="PPR"/>
    <property type="match status" value="2"/>
</dbReference>
<dbReference type="Proteomes" id="UP001161247">
    <property type="component" value="Chromosome 1"/>
</dbReference>
<name>A0AAV1BXH4_OLDCO</name>
<dbReference type="InterPro" id="IPR046960">
    <property type="entry name" value="PPR_At4g14850-like_plant"/>
</dbReference>
<evidence type="ECO:0000256" key="2">
    <source>
        <dbReference type="ARBA" id="ARBA00022737"/>
    </source>
</evidence>
<organism evidence="5 6">
    <name type="scientific">Oldenlandia corymbosa var. corymbosa</name>
    <dbReference type="NCBI Taxonomy" id="529605"/>
    <lineage>
        <taxon>Eukaryota</taxon>
        <taxon>Viridiplantae</taxon>
        <taxon>Streptophyta</taxon>
        <taxon>Embryophyta</taxon>
        <taxon>Tracheophyta</taxon>
        <taxon>Spermatophyta</taxon>
        <taxon>Magnoliopsida</taxon>
        <taxon>eudicotyledons</taxon>
        <taxon>Gunneridae</taxon>
        <taxon>Pentapetalae</taxon>
        <taxon>asterids</taxon>
        <taxon>lamiids</taxon>
        <taxon>Gentianales</taxon>
        <taxon>Rubiaceae</taxon>
        <taxon>Rubioideae</taxon>
        <taxon>Spermacoceae</taxon>
        <taxon>Hedyotis-Oldenlandia complex</taxon>
        <taxon>Oldenlandia</taxon>
    </lineage>
</organism>
<evidence type="ECO:0000313" key="6">
    <source>
        <dbReference type="Proteomes" id="UP001161247"/>
    </source>
</evidence>
<dbReference type="Pfam" id="PF13041">
    <property type="entry name" value="PPR_2"/>
    <property type="match status" value="4"/>
</dbReference>
<evidence type="ECO:0000259" key="4">
    <source>
        <dbReference type="Pfam" id="PF14432"/>
    </source>
</evidence>
<dbReference type="InterPro" id="IPR046848">
    <property type="entry name" value="E_motif"/>
</dbReference>
<dbReference type="FunFam" id="1.25.40.10:FF:000436">
    <property type="entry name" value="Pentatricopeptide repeat-containing protein At5g39350 family"/>
    <property type="match status" value="1"/>
</dbReference>
<dbReference type="InterPro" id="IPR002885">
    <property type="entry name" value="PPR_rpt"/>
</dbReference>
<feature type="domain" description="DYW" evidence="4">
    <location>
        <begin position="794"/>
        <end position="882"/>
    </location>
</feature>
<dbReference type="PANTHER" id="PTHR47926:SF362">
    <property type="entry name" value="DYW DOMAIN-CONTAINING PROTEIN"/>
    <property type="match status" value="1"/>
</dbReference>
<dbReference type="GO" id="GO:0009451">
    <property type="term" value="P:RNA modification"/>
    <property type="evidence" value="ECO:0007669"/>
    <property type="project" value="InterPro"/>
</dbReference>
<feature type="repeat" description="PPR" evidence="3">
    <location>
        <begin position="273"/>
        <end position="307"/>
    </location>
</feature>
<dbReference type="Pfam" id="PF14432">
    <property type="entry name" value="DYW_deaminase"/>
    <property type="match status" value="1"/>
</dbReference>
<gene>
    <name evidence="5" type="ORF">OLC1_LOCUS111</name>
</gene>
<evidence type="ECO:0000256" key="1">
    <source>
        <dbReference type="ARBA" id="ARBA00006643"/>
    </source>
</evidence>
<feature type="repeat" description="PPR" evidence="3">
    <location>
        <begin position="172"/>
        <end position="206"/>
    </location>
</feature>
<feature type="repeat" description="PPR" evidence="3">
    <location>
        <begin position="444"/>
        <end position="474"/>
    </location>
</feature>
<feature type="repeat" description="PPR" evidence="3">
    <location>
        <begin position="712"/>
        <end position="746"/>
    </location>
</feature>
<dbReference type="InterPro" id="IPR032867">
    <property type="entry name" value="DYW_dom"/>
</dbReference>
<dbReference type="NCBIfam" id="TIGR00756">
    <property type="entry name" value="PPR"/>
    <property type="match status" value="6"/>
</dbReference>